<evidence type="ECO:0000259" key="2">
    <source>
        <dbReference type="PROSITE" id="PS51168"/>
    </source>
</evidence>
<accession>A0A1F5TPQ4</accession>
<sequence length="89" mass="10504">MDELKTFREEINEVDDALICLLGERMEIIRNVGSYKKKNNLPVLNTERFKKILKSLTEKGKDYGLPQNMIKELYEVIHEYSVKEQEKAN</sequence>
<evidence type="ECO:0000313" key="3">
    <source>
        <dbReference type="EMBL" id="OGF40817.1"/>
    </source>
</evidence>
<reference evidence="3 4" key="1">
    <citation type="journal article" date="2016" name="Nat. Commun.">
        <title>Thousands of microbial genomes shed light on interconnected biogeochemical processes in an aquifer system.</title>
        <authorList>
            <person name="Anantharaman K."/>
            <person name="Brown C.T."/>
            <person name="Hug L.A."/>
            <person name="Sharon I."/>
            <person name="Castelle C.J."/>
            <person name="Probst A.J."/>
            <person name="Thomas B.C."/>
            <person name="Singh A."/>
            <person name="Wilkins M.J."/>
            <person name="Karaoz U."/>
            <person name="Brodie E.L."/>
            <person name="Williams K.H."/>
            <person name="Hubbard S.S."/>
            <person name="Banfield J.F."/>
        </authorList>
    </citation>
    <scope>NUCLEOTIDE SEQUENCE [LARGE SCALE GENOMIC DNA]</scope>
</reference>
<dbReference type="GO" id="GO:0009697">
    <property type="term" value="P:salicylic acid biosynthetic process"/>
    <property type="evidence" value="ECO:0007669"/>
    <property type="project" value="TreeGrafter"/>
</dbReference>
<comment type="caution">
    <text evidence="3">The sequence shown here is derived from an EMBL/GenBank/DDBJ whole genome shotgun (WGS) entry which is preliminary data.</text>
</comment>
<dbReference type="EMBL" id="MFGO01000019">
    <property type="protein sequence ID" value="OGF40817.1"/>
    <property type="molecule type" value="Genomic_DNA"/>
</dbReference>
<name>A0A1F5TPQ4_9BACT</name>
<evidence type="ECO:0000256" key="1">
    <source>
        <dbReference type="ARBA" id="ARBA00023235"/>
    </source>
</evidence>
<dbReference type="SUPFAM" id="SSF48600">
    <property type="entry name" value="Chorismate mutase II"/>
    <property type="match status" value="1"/>
</dbReference>
<gene>
    <name evidence="3" type="ORF">A2531_06575</name>
</gene>
<dbReference type="GO" id="GO:0046417">
    <property type="term" value="P:chorismate metabolic process"/>
    <property type="evidence" value="ECO:0007669"/>
    <property type="project" value="InterPro"/>
</dbReference>
<dbReference type="InterPro" id="IPR002701">
    <property type="entry name" value="CM_II_prokaryot"/>
</dbReference>
<dbReference type="PANTHER" id="PTHR38041:SF1">
    <property type="entry name" value="CHORISMATE MUTASE"/>
    <property type="match status" value="1"/>
</dbReference>
<organism evidence="3 4">
    <name type="scientific">Candidatus Falkowbacteria bacterium RIFOXYD2_FULL_34_120</name>
    <dbReference type="NCBI Taxonomy" id="1798007"/>
    <lineage>
        <taxon>Bacteria</taxon>
        <taxon>Candidatus Falkowiibacteriota</taxon>
    </lineage>
</organism>
<dbReference type="InterPro" id="IPR036979">
    <property type="entry name" value="CM_dom_sf"/>
</dbReference>
<dbReference type="PROSITE" id="PS51168">
    <property type="entry name" value="CHORISMATE_MUT_2"/>
    <property type="match status" value="1"/>
</dbReference>
<dbReference type="Gene3D" id="1.20.59.10">
    <property type="entry name" value="Chorismate mutase"/>
    <property type="match status" value="1"/>
</dbReference>
<dbReference type="Proteomes" id="UP000177579">
    <property type="component" value="Unassembled WGS sequence"/>
</dbReference>
<dbReference type="AlphaFoldDB" id="A0A1F5TPQ4"/>
<evidence type="ECO:0000313" key="4">
    <source>
        <dbReference type="Proteomes" id="UP000177579"/>
    </source>
</evidence>
<dbReference type="SMART" id="SM00830">
    <property type="entry name" value="CM_2"/>
    <property type="match status" value="1"/>
</dbReference>
<dbReference type="InterPro" id="IPR036263">
    <property type="entry name" value="Chorismate_II_sf"/>
</dbReference>
<dbReference type="PANTHER" id="PTHR38041">
    <property type="entry name" value="CHORISMATE MUTASE"/>
    <property type="match status" value="1"/>
</dbReference>
<protein>
    <recommendedName>
        <fullName evidence="2">Chorismate mutase domain-containing protein</fullName>
    </recommendedName>
</protein>
<dbReference type="InterPro" id="IPR051331">
    <property type="entry name" value="Chorismate_mutase-related"/>
</dbReference>
<dbReference type="Pfam" id="PF01817">
    <property type="entry name" value="CM_2"/>
    <property type="match status" value="1"/>
</dbReference>
<proteinExistence type="predicted"/>
<keyword evidence="1" id="KW-0413">Isomerase</keyword>
<dbReference type="GO" id="GO:0004106">
    <property type="term" value="F:chorismate mutase activity"/>
    <property type="evidence" value="ECO:0007669"/>
    <property type="project" value="InterPro"/>
</dbReference>
<feature type="domain" description="Chorismate mutase" evidence="2">
    <location>
        <begin position="1"/>
        <end position="89"/>
    </location>
</feature>